<keyword evidence="1" id="KW-0472">Membrane</keyword>
<keyword evidence="1" id="KW-0812">Transmembrane</keyword>
<feature type="transmembrane region" description="Helical" evidence="1">
    <location>
        <begin position="365"/>
        <end position="387"/>
    </location>
</feature>
<feature type="transmembrane region" description="Helical" evidence="1">
    <location>
        <begin position="293"/>
        <end position="314"/>
    </location>
</feature>
<feature type="transmembrane region" description="Helical" evidence="1">
    <location>
        <begin position="201"/>
        <end position="218"/>
    </location>
</feature>
<evidence type="ECO:0000259" key="2">
    <source>
        <dbReference type="Pfam" id="PF13231"/>
    </source>
</evidence>
<dbReference type="InterPro" id="IPR038731">
    <property type="entry name" value="RgtA/B/C-like"/>
</dbReference>
<keyword evidence="3" id="KW-0328">Glycosyltransferase</keyword>
<proteinExistence type="predicted"/>
<accession>A0A1M6PY63</accession>
<feature type="transmembrane region" description="Helical" evidence="1">
    <location>
        <begin position="230"/>
        <end position="252"/>
    </location>
</feature>
<organism evidence="3 4">
    <name type="scientific">Hymenobacter psychrotolerans DSM 18569</name>
    <dbReference type="NCBI Taxonomy" id="1121959"/>
    <lineage>
        <taxon>Bacteria</taxon>
        <taxon>Pseudomonadati</taxon>
        <taxon>Bacteroidota</taxon>
        <taxon>Cytophagia</taxon>
        <taxon>Cytophagales</taxon>
        <taxon>Hymenobacteraceae</taxon>
        <taxon>Hymenobacter</taxon>
    </lineage>
</organism>
<dbReference type="OrthoDB" id="2034231at2"/>
<keyword evidence="3" id="KW-0808">Transferase</keyword>
<sequence>MLARAKRQNWLVRMFFGLLLLAGLLLFRDYGVSVDEPTDHHNGAINAKYVAEQLFPALLPADADLRRIPPLASNKNNDHGVLFELPVAGLGRLLADGQPGHYFLLRHLCVFLTFVGGTWALYRLAWLQFGHRLAGLLAAALLVFSPRFFAEAFFNGKDIVFMAFFTLAMYTLARLLQRPTLWWALVHGLATAAAIGLRLPAFIIVAFTVAGVGLLAAFPGPNDTIPTRRLARMLAVYGCATVLGTIACWPYLWEAPLAHFLEAYQSLSRYGWPFSTLYLGQFVPAAQLPWHYVPVWMLITTPLPYVLAAVLGVGASVRQILRQRFSMARTLPGRLHLLTLGWLLGPVLMVIVLRSTLYDGWRHLYFVYPALLLLAVRGLLLLGRAAAQPRQWVRHLATALLLLLGGETLRTVARIVQLHPYQHLYFSFLPARVAEQQFERDYWGLAFRQGLDWVLAHDPAPQVTVASDVPDMVYANAFLLSASDQARLRRVPAAQSAPPARYFLANYRWHPQPYPDSLGTEVYTIRAGGIKILSVFRRP</sequence>
<evidence type="ECO:0000313" key="4">
    <source>
        <dbReference type="Proteomes" id="UP000183947"/>
    </source>
</evidence>
<feature type="transmembrane region" description="Helical" evidence="1">
    <location>
        <begin position="133"/>
        <end position="150"/>
    </location>
</feature>
<feature type="domain" description="Glycosyltransferase RgtA/B/C/D-like" evidence="2">
    <location>
        <begin position="108"/>
        <end position="206"/>
    </location>
</feature>
<feature type="transmembrane region" description="Helical" evidence="1">
    <location>
        <begin position="156"/>
        <end position="173"/>
    </location>
</feature>
<evidence type="ECO:0000313" key="3">
    <source>
        <dbReference type="EMBL" id="SHK12841.1"/>
    </source>
</evidence>
<dbReference type="AlphaFoldDB" id="A0A1M6PY63"/>
<dbReference type="EMBL" id="FRAS01000001">
    <property type="protein sequence ID" value="SHK12841.1"/>
    <property type="molecule type" value="Genomic_DNA"/>
</dbReference>
<feature type="transmembrane region" description="Helical" evidence="1">
    <location>
        <begin position="103"/>
        <end position="121"/>
    </location>
</feature>
<name>A0A1M6PY63_9BACT</name>
<evidence type="ECO:0000256" key="1">
    <source>
        <dbReference type="SAM" id="Phobius"/>
    </source>
</evidence>
<dbReference type="Proteomes" id="UP000183947">
    <property type="component" value="Unassembled WGS sequence"/>
</dbReference>
<dbReference type="Pfam" id="PF13231">
    <property type="entry name" value="PMT_2"/>
    <property type="match status" value="1"/>
</dbReference>
<feature type="transmembrane region" description="Helical" evidence="1">
    <location>
        <begin position="180"/>
        <end position="195"/>
    </location>
</feature>
<dbReference type="GO" id="GO:0016757">
    <property type="term" value="F:glycosyltransferase activity"/>
    <property type="evidence" value="ECO:0007669"/>
    <property type="project" value="UniProtKB-KW"/>
</dbReference>
<keyword evidence="4" id="KW-1185">Reference proteome</keyword>
<dbReference type="RefSeq" id="WP_139252082.1">
    <property type="nucleotide sequence ID" value="NZ_FRAS01000001.1"/>
</dbReference>
<protein>
    <submittedName>
        <fullName evidence="3">Dolichyl-phosphate-mannose-protein mannosyltransferase</fullName>
    </submittedName>
</protein>
<dbReference type="STRING" id="1121959.SAMN02746009_00386"/>
<feature type="transmembrane region" description="Helical" evidence="1">
    <location>
        <begin position="335"/>
        <end position="353"/>
    </location>
</feature>
<reference evidence="4" key="1">
    <citation type="submission" date="2016-11" db="EMBL/GenBank/DDBJ databases">
        <authorList>
            <person name="Varghese N."/>
            <person name="Submissions S."/>
        </authorList>
    </citation>
    <scope>NUCLEOTIDE SEQUENCE [LARGE SCALE GENOMIC DNA]</scope>
    <source>
        <strain evidence="4">DSM 18569</strain>
    </source>
</reference>
<gene>
    <name evidence="3" type="ORF">SAMN02746009_00386</name>
</gene>
<keyword evidence="1" id="KW-1133">Transmembrane helix</keyword>